<organism evidence="1 2">
    <name type="scientific">Dreissena polymorpha</name>
    <name type="common">Zebra mussel</name>
    <name type="synonym">Mytilus polymorpha</name>
    <dbReference type="NCBI Taxonomy" id="45954"/>
    <lineage>
        <taxon>Eukaryota</taxon>
        <taxon>Metazoa</taxon>
        <taxon>Spiralia</taxon>
        <taxon>Lophotrochozoa</taxon>
        <taxon>Mollusca</taxon>
        <taxon>Bivalvia</taxon>
        <taxon>Autobranchia</taxon>
        <taxon>Heteroconchia</taxon>
        <taxon>Euheterodonta</taxon>
        <taxon>Imparidentia</taxon>
        <taxon>Neoheterodontei</taxon>
        <taxon>Myida</taxon>
        <taxon>Dreissenoidea</taxon>
        <taxon>Dreissenidae</taxon>
        <taxon>Dreissena</taxon>
    </lineage>
</organism>
<name>A0A9D4ICP6_DREPO</name>
<keyword evidence="2" id="KW-1185">Reference proteome</keyword>
<comment type="caution">
    <text evidence="1">The sequence shown here is derived from an EMBL/GenBank/DDBJ whole genome shotgun (WGS) entry which is preliminary data.</text>
</comment>
<protein>
    <submittedName>
        <fullName evidence="1">Uncharacterized protein</fullName>
    </submittedName>
</protein>
<accession>A0A9D4ICP6</accession>
<gene>
    <name evidence="1" type="ORF">DPMN_189793</name>
</gene>
<reference evidence="1" key="2">
    <citation type="submission" date="2020-11" db="EMBL/GenBank/DDBJ databases">
        <authorList>
            <person name="McCartney M.A."/>
            <person name="Auch B."/>
            <person name="Kono T."/>
            <person name="Mallez S."/>
            <person name="Becker A."/>
            <person name="Gohl D.M."/>
            <person name="Silverstein K.A.T."/>
            <person name="Koren S."/>
            <person name="Bechman K.B."/>
            <person name="Herman A."/>
            <person name="Abrahante J.E."/>
            <person name="Garbe J."/>
        </authorList>
    </citation>
    <scope>NUCLEOTIDE SEQUENCE</scope>
    <source>
        <strain evidence="1">Duluth1</strain>
        <tissue evidence="1">Whole animal</tissue>
    </source>
</reference>
<proteinExistence type="predicted"/>
<evidence type="ECO:0000313" key="2">
    <source>
        <dbReference type="Proteomes" id="UP000828390"/>
    </source>
</evidence>
<dbReference type="Proteomes" id="UP000828390">
    <property type="component" value="Unassembled WGS sequence"/>
</dbReference>
<dbReference type="AlphaFoldDB" id="A0A9D4ICP6"/>
<reference evidence="1" key="1">
    <citation type="journal article" date="2019" name="bioRxiv">
        <title>The Genome of the Zebra Mussel, Dreissena polymorpha: A Resource for Invasive Species Research.</title>
        <authorList>
            <person name="McCartney M.A."/>
            <person name="Auch B."/>
            <person name="Kono T."/>
            <person name="Mallez S."/>
            <person name="Zhang Y."/>
            <person name="Obille A."/>
            <person name="Becker A."/>
            <person name="Abrahante J.E."/>
            <person name="Garbe J."/>
            <person name="Badalamenti J.P."/>
            <person name="Herman A."/>
            <person name="Mangelson H."/>
            <person name="Liachko I."/>
            <person name="Sullivan S."/>
            <person name="Sone E.D."/>
            <person name="Koren S."/>
            <person name="Silverstein K.A.T."/>
            <person name="Beckman K.B."/>
            <person name="Gohl D.M."/>
        </authorList>
    </citation>
    <scope>NUCLEOTIDE SEQUENCE</scope>
    <source>
        <strain evidence="1">Duluth1</strain>
        <tissue evidence="1">Whole animal</tissue>
    </source>
</reference>
<evidence type="ECO:0000313" key="1">
    <source>
        <dbReference type="EMBL" id="KAH3755108.1"/>
    </source>
</evidence>
<dbReference type="EMBL" id="JAIWYP010000010">
    <property type="protein sequence ID" value="KAH3755108.1"/>
    <property type="molecule type" value="Genomic_DNA"/>
</dbReference>
<sequence length="91" mass="10032">MAAQKTKQTDLEQLCRQILRGGFLMNIIDVKQDDGIQYVKRAEDTVFGFGLTAGKVWNRMKGGAARLERKGDAFGGTAFSFRGNESCPDLS</sequence>